<evidence type="ECO:0000256" key="3">
    <source>
        <dbReference type="ARBA" id="ARBA00022729"/>
    </source>
</evidence>
<dbReference type="CDD" id="cd01017">
    <property type="entry name" value="AdcA"/>
    <property type="match status" value="1"/>
</dbReference>
<name>A0A368W1R3_9BACL</name>
<dbReference type="GO" id="GO:0046872">
    <property type="term" value="F:metal ion binding"/>
    <property type="evidence" value="ECO:0007669"/>
    <property type="project" value="InterPro"/>
</dbReference>
<organism evidence="7 8">
    <name type="scientific">Paenibacillus prosopidis</name>
    <dbReference type="NCBI Taxonomy" id="630520"/>
    <lineage>
        <taxon>Bacteria</taxon>
        <taxon>Bacillati</taxon>
        <taxon>Bacillota</taxon>
        <taxon>Bacilli</taxon>
        <taxon>Bacillales</taxon>
        <taxon>Paenibacillaceae</taxon>
        <taxon>Paenibacillus</taxon>
    </lineage>
</organism>
<dbReference type="GO" id="GO:0030001">
    <property type="term" value="P:metal ion transport"/>
    <property type="evidence" value="ECO:0007669"/>
    <property type="project" value="InterPro"/>
</dbReference>
<evidence type="ECO:0000256" key="5">
    <source>
        <dbReference type="SAM" id="MobiDB-lite"/>
    </source>
</evidence>
<dbReference type="GO" id="GO:0007155">
    <property type="term" value="P:cell adhesion"/>
    <property type="evidence" value="ECO:0007669"/>
    <property type="project" value="InterPro"/>
</dbReference>
<dbReference type="InterPro" id="IPR006129">
    <property type="entry name" value="AdhesinB"/>
</dbReference>
<dbReference type="PROSITE" id="PS51257">
    <property type="entry name" value="PROKAR_LIPOPROTEIN"/>
    <property type="match status" value="1"/>
</dbReference>
<reference evidence="7 8" key="1">
    <citation type="submission" date="2018-07" db="EMBL/GenBank/DDBJ databases">
        <title>Genomic Encyclopedia of Type Strains, Phase III (KMG-III): the genomes of soil and plant-associated and newly described type strains.</title>
        <authorList>
            <person name="Whitman W."/>
        </authorList>
    </citation>
    <scope>NUCLEOTIDE SEQUENCE [LARGE SCALE GENOMIC DNA]</scope>
    <source>
        <strain evidence="7 8">CECT 7506</strain>
    </source>
</reference>
<dbReference type="AlphaFoldDB" id="A0A368W1R3"/>
<feature type="region of interest" description="Disordered" evidence="5">
    <location>
        <begin position="131"/>
        <end position="150"/>
    </location>
</feature>
<keyword evidence="3 6" id="KW-0732">Signal</keyword>
<keyword evidence="8" id="KW-1185">Reference proteome</keyword>
<dbReference type="EMBL" id="QPJD01000006">
    <property type="protein sequence ID" value="RCW48455.1"/>
    <property type="molecule type" value="Genomic_DNA"/>
</dbReference>
<evidence type="ECO:0000313" key="8">
    <source>
        <dbReference type="Proteomes" id="UP000252415"/>
    </source>
</evidence>
<keyword evidence="2 4" id="KW-0813">Transport</keyword>
<dbReference type="RefSeq" id="WP_114380059.1">
    <property type="nucleotide sequence ID" value="NZ_QPJD01000006.1"/>
</dbReference>
<comment type="similarity">
    <text evidence="1 4">Belongs to the bacterial solute-binding protein 9 family.</text>
</comment>
<dbReference type="PRINTS" id="PR00690">
    <property type="entry name" value="ADHESNFAMILY"/>
</dbReference>
<evidence type="ECO:0000313" key="7">
    <source>
        <dbReference type="EMBL" id="RCW48455.1"/>
    </source>
</evidence>
<dbReference type="InterPro" id="IPR050492">
    <property type="entry name" value="Bact_metal-bind_prot9"/>
</dbReference>
<evidence type="ECO:0000256" key="4">
    <source>
        <dbReference type="RuleBase" id="RU003512"/>
    </source>
</evidence>
<gene>
    <name evidence="7" type="ORF">DFP97_106155</name>
</gene>
<dbReference type="Gene3D" id="3.40.50.1980">
    <property type="entry name" value="Nitrogenase molybdenum iron protein domain"/>
    <property type="match status" value="2"/>
</dbReference>
<proteinExistence type="inferred from homology"/>
<protein>
    <submittedName>
        <fullName evidence="7">Zinc transport system substrate-binding protein</fullName>
    </submittedName>
</protein>
<dbReference type="SUPFAM" id="SSF53807">
    <property type="entry name" value="Helical backbone' metal receptor"/>
    <property type="match status" value="1"/>
</dbReference>
<dbReference type="Pfam" id="PF01297">
    <property type="entry name" value="ZnuA"/>
    <property type="match status" value="1"/>
</dbReference>
<comment type="caution">
    <text evidence="7">The sequence shown here is derived from an EMBL/GenBank/DDBJ whole genome shotgun (WGS) entry which is preliminary data.</text>
</comment>
<feature type="compositionally biased region" description="Acidic residues" evidence="5">
    <location>
        <begin position="138"/>
        <end position="149"/>
    </location>
</feature>
<sequence>MKVWSSKIFLISAVTALLLAGCGDEGINNSSGESEASSKKLKVVTSFYPMYEFSKQVAGEYADVIGLIPAGVEPHDWEPSAKDMAEIKEADVFVYNGLVEGWAEQALESAPNDKRIVVEASGDIQLMVSEEHGHEEEGHEEEEHEEEGGSLDPHIWLSPVLAQQEVLAIQEAFEKADPANKDAYKANADAYISKLKELDNAFKSGLQGVKHTEFVTQHAAFGYLAKEYGLTQVPIAGLSPEQEPSPEQMAEVVAFAKEHKIKTILFETLVDPKIAQTIADEIGAKTDVLNPLEGLTDEEKKDNLDYIGIMIKNLEALKKALNE</sequence>
<evidence type="ECO:0000256" key="2">
    <source>
        <dbReference type="ARBA" id="ARBA00022448"/>
    </source>
</evidence>
<dbReference type="OrthoDB" id="9810636at2"/>
<dbReference type="InterPro" id="IPR006128">
    <property type="entry name" value="Lipoprotein_PsaA-like"/>
</dbReference>
<feature type="chain" id="PRO_5038577698" evidence="6">
    <location>
        <begin position="21"/>
        <end position="323"/>
    </location>
</feature>
<dbReference type="PANTHER" id="PTHR42953:SF3">
    <property type="entry name" value="HIGH-AFFINITY ZINC UPTAKE SYSTEM PROTEIN ZNUA"/>
    <property type="match status" value="1"/>
</dbReference>
<evidence type="ECO:0000256" key="6">
    <source>
        <dbReference type="SAM" id="SignalP"/>
    </source>
</evidence>
<feature type="signal peptide" evidence="6">
    <location>
        <begin position="1"/>
        <end position="20"/>
    </location>
</feature>
<dbReference type="PANTHER" id="PTHR42953">
    <property type="entry name" value="HIGH-AFFINITY ZINC UPTAKE SYSTEM PROTEIN ZNUA-RELATED"/>
    <property type="match status" value="1"/>
</dbReference>
<evidence type="ECO:0000256" key="1">
    <source>
        <dbReference type="ARBA" id="ARBA00011028"/>
    </source>
</evidence>
<dbReference type="PRINTS" id="PR00691">
    <property type="entry name" value="ADHESINB"/>
</dbReference>
<accession>A0A368W1R3</accession>
<dbReference type="InterPro" id="IPR006127">
    <property type="entry name" value="ZnuA-like"/>
</dbReference>
<dbReference type="Proteomes" id="UP000252415">
    <property type="component" value="Unassembled WGS sequence"/>
</dbReference>